<feature type="active site" evidence="5">
    <location>
        <position position="245"/>
    </location>
</feature>
<dbReference type="PANTHER" id="PTHR42804:SF1">
    <property type="entry name" value="ALDEHYDE DEHYDROGENASE-RELATED"/>
    <property type="match status" value="1"/>
</dbReference>
<feature type="domain" description="Aldehyde dehydrogenase" evidence="7">
    <location>
        <begin position="13"/>
        <end position="470"/>
    </location>
</feature>
<name>A0ABT2I9C9_9SPHN</name>
<accession>A0ABT2I9C9</accession>
<comment type="catalytic activity">
    <reaction evidence="4">
        <text>an aldehyde + NAD(+) + H2O = a carboxylate + NADH + 2 H(+)</text>
        <dbReference type="Rhea" id="RHEA:16185"/>
        <dbReference type="ChEBI" id="CHEBI:15377"/>
        <dbReference type="ChEBI" id="CHEBI:15378"/>
        <dbReference type="ChEBI" id="CHEBI:17478"/>
        <dbReference type="ChEBI" id="CHEBI:29067"/>
        <dbReference type="ChEBI" id="CHEBI:57540"/>
        <dbReference type="ChEBI" id="CHEBI:57945"/>
        <dbReference type="EC" id="1.2.1.3"/>
    </reaction>
</comment>
<sequence>MREIKGGYIDGRWTESAASGRIDVTNPATGQVIGRAPLGCKDDVAFAVAAASNAFADWAALPVAERIAILRRARDGIAARGEEMATLITEQMGTPIGFSKAAQIGLPLRNFDVTLAAMEDIAGEEVSLGRSRIVRDPVGVVAAITPWNFPLHQIVAKVVPALLAGCTVVLKPSELTPFDAAVFAEILHDAGVPAGVFNLIFGGADTGAALVEHRDVDMVSFTGSTRAGRSIAAVAGGKLKKVSLELGGKSANILLDDVDFDKVVPAVLGQCFVNAGQTCAALTRLIVPARHKERVEQLAAQFIEAWQPGDPSQPDTPMGPLASSTQQARVKRKVAVAQIEGARIVAGGGELPESLSDGAYMAPVVLSDVHPDMEIAREEVFGPVLCILTHEGDEDAARMANDSEYGLSGGVWSADEERAVAVARRMRTGQVVLNGAMLDLEAPFGGVKQSGLGREYGRHGIEEFFNLKAITRP</sequence>
<dbReference type="Gene3D" id="3.40.605.10">
    <property type="entry name" value="Aldehyde Dehydrogenase, Chain A, domain 1"/>
    <property type="match status" value="1"/>
</dbReference>
<dbReference type="Pfam" id="PF00171">
    <property type="entry name" value="Aldedh"/>
    <property type="match status" value="1"/>
</dbReference>
<dbReference type="InterPro" id="IPR016160">
    <property type="entry name" value="Ald_DH_CS_CYS"/>
</dbReference>
<comment type="caution">
    <text evidence="8">The sequence shown here is derived from an EMBL/GenBank/DDBJ whole genome shotgun (WGS) entry which is preliminary data.</text>
</comment>
<evidence type="ECO:0000256" key="1">
    <source>
        <dbReference type="ARBA" id="ARBA00009986"/>
    </source>
</evidence>
<dbReference type="InterPro" id="IPR016162">
    <property type="entry name" value="Ald_DH_N"/>
</dbReference>
<dbReference type="PANTHER" id="PTHR42804">
    <property type="entry name" value="ALDEHYDE DEHYDROGENASE"/>
    <property type="match status" value="1"/>
</dbReference>
<protein>
    <recommendedName>
        <fullName evidence="3">aldehyde dehydrogenase (NAD(+))</fullName>
        <ecNumber evidence="3">1.2.1.3</ecNumber>
    </recommendedName>
</protein>
<dbReference type="Gene3D" id="3.40.309.10">
    <property type="entry name" value="Aldehyde Dehydrogenase, Chain A, domain 2"/>
    <property type="match status" value="1"/>
</dbReference>
<dbReference type="InterPro" id="IPR016163">
    <property type="entry name" value="Ald_DH_C"/>
</dbReference>
<dbReference type="PROSITE" id="PS00070">
    <property type="entry name" value="ALDEHYDE_DEHYDR_CYS"/>
    <property type="match status" value="1"/>
</dbReference>
<keyword evidence="2 6" id="KW-0560">Oxidoreductase</keyword>
<evidence type="ECO:0000256" key="5">
    <source>
        <dbReference type="PROSITE-ProRule" id="PRU10007"/>
    </source>
</evidence>
<dbReference type="InterPro" id="IPR016161">
    <property type="entry name" value="Ald_DH/histidinol_DH"/>
</dbReference>
<dbReference type="SUPFAM" id="SSF53720">
    <property type="entry name" value="ALDH-like"/>
    <property type="match status" value="1"/>
</dbReference>
<evidence type="ECO:0000256" key="4">
    <source>
        <dbReference type="ARBA" id="ARBA00049194"/>
    </source>
</evidence>
<gene>
    <name evidence="8" type="ORF">NZK81_17990</name>
</gene>
<evidence type="ECO:0000313" key="8">
    <source>
        <dbReference type="EMBL" id="MCT2401446.1"/>
    </source>
</evidence>
<dbReference type="PROSITE" id="PS00687">
    <property type="entry name" value="ALDEHYDE_DEHYDR_GLU"/>
    <property type="match status" value="1"/>
</dbReference>
<organism evidence="8 9">
    <name type="scientific">Novosphingobium mangrovi</name>
    <name type="common">ex Huang et al. 2023</name>
    <dbReference type="NCBI Taxonomy" id="2976432"/>
    <lineage>
        <taxon>Bacteria</taxon>
        <taxon>Pseudomonadati</taxon>
        <taxon>Pseudomonadota</taxon>
        <taxon>Alphaproteobacteria</taxon>
        <taxon>Sphingomonadales</taxon>
        <taxon>Sphingomonadaceae</taxon>
        <taxon>Novosphingobium</taxon>
    </lineage>
</organism>
<evidence type="ECO:0000259" key="7">
    <source>
        <dbReference type="Pfam" id="PF00171"/>
    </source>
</evidence>
<proteinExistence type="inferred from homology"/>
<evidence type="ECO:0000313" key="9">
    <source>
        <dbReference type="Proteomes" id="UP001165583"/>
    </source>
</evidence>
<reference evidence="8" key="1">
    <citation type="submission" date="2022-09" db="EMBL/GenBank/DDBJ databases">
        <title>Novosphingobium sp. Nov., a polycyclic aromatic hydrocarbon-degrading bacterium isolated form mangrove sediments in HongKong.</title>
        <authorList>
            <person name="Hu Z."/>
        </authorList>
    </citation>
    <scope>NUCLEOTIDE SEQUENCE</scope>
    <source>
        <strain evidence="8">HK4-1</strain>
    </source>
</reference>
<dbReference type="EMBL" id="JANZXA010000014">
    <property type="protein sequence ID" value="MCT2401446.1"/>
    <property type="molecule type" value="Genomic_DNA"/>
</dbReference>
<dbReference type="RefSeq" id="WP_260047473.1">
    <property type="nucleotide sequence ID" value="NZ_JANZXA010000014.1"/>
</dbReference>
<dbReference type="InterPro" id="IPR029510">
    <property type="entry name" value="Ald_DH_CS_GLU"/>
</dbReference>
<evidence type="ECO:0000256" key="6">
    <source>
        <dbReference type="RuleBase" id="RU003345"/>
    </source>
</evidence>
<keyword evidence="9" id="KW-1185">Reference proteome</keyword>
<evidence type="ECO:0000256" key="3">
    <source>
        <dbReference type="ARBA" id="ARBA00024226"/>
    </source>
</evidence>
<comment type="similarity">
    <text evidence="1 6">Belongs to the aldehyde dehydrogenase family.</text>
</comment>
<dbReference type="Proteomes" id="UP001165583">
    <property type="component" value="Unassembled WGS sequence"/>
</dbReference>
<dbReference type="EC" id="1.2.1.3" evidence="3"/>
<dbReference type="InterPro" id="IPR015590">
    <property type="entry name" value="Aldehyde_DH_dom"/>
</dbReference>
<evidence type="ECO:0000256" key="2">
    <source>
        <dbReference type="ARBA" id="ARBA00023002"/>
    </source>
</evidence>
<dbReference type="CDD" id="cd07138">
    <property type="entry name" value="ALDH_CddD_SSP0762"/>
    <property type="match status" value="1"/>
</dbReference>